<evidence type="ECO:0000313" key="3">
    <source>
        <dbReference type="RefSeq" id="XP_011312403.1"/>
    </source>
</evidence>
<keyword evidence="2" id="KW-1185">Reference proteome</keyword>
<gene>
    <name evidence="3" type="primary">LOC105272155</name>
</gene>
<dbReference type="GeneID" id="105272155"/>
<evidence type="ECO:0000256" key="1">
    <source>
        <dbReference type="SAM" id="MobiDB-lite"/>
    </source>
</evidence>
<dbReference type="RefSeq" id="XP_011312403.1">
    <property type="nucleotide sequence ID" value="XM_011314101.1"/>
</dbReference>
<feature type="compositionally biased region" description="Low complexity" evidence="1">
    <location>
        <begin position="45"/>
        <end position="78"/>
    </location>
</feature>
<evidence type="ECO:0000313" key="2">
    <source>
        <dbReference type="Proteomes" id="UP000694866"/>
    </source>
</evidence>
<dbReference type="KEGG" id="fas:105272155"/>
<name>A0A9R1TNV0_9HYME</name>
<organism evidence="2 3">
    <name type="scientific">Fopius arisanus</name>
    <dbReference type="NCBI Taxonomy" id="64838"/>
    <lineage>
        <taxon>Eukaryota</taxon>
        <taxon>Metazoa</taxon>
        <taxon>Ecdysozoa</taxon>
        <taxon>Arthropoda</taxon>
        <taxon>Hexapoda</taxon>
        <taxon>Insecta</taxon>
        <taxon>Pterygota</taxon>
        <taxon>Neoptera</taxon>
        <taxon>Endopterygota</taxon>
        <taxon>Hymenoptera</taxon>
        <taxon>Apocrita</taxon>
        <taxon>Ichneumonoidea</taxon>
        <taxon>Braconidae</taxon>
        <taxon>Opiinae</taxon>
        <taxon>Fopius</taxon>
    </lineage>
</organism>
<feature type="region of interest" description="Disordered" evidence="1">
    <location>
        <begin position="1"/>
        <end position="95"/>
    </location>
</feature>
<dbReference type="OrthoDB" id="7685730at2759"/>
<dbReference type="AlphaFoldDB" id="A0A9R1TNV0"/>
<protein>
    <submittedName>
        <fullName evidence="3">Uncharacterized protein</fullName>
    </submittedName>
</protein>
<sequence>MVRQTPKLTSQNLIDLPLDIRRSTRGSSSKSAKKVTKTTNPKVIPESSSSSSCPSTPKTRPSNQVTDSSSSMTPSLSKRLPKRKPKTTRVILSDDSDEAQDQLLKSSHCHGGEKFNNLDKIKTTDIERGLTYELKEFVKAQLGEIKIELSKKITSAKVSILYNLDQKMNELKLTVLAQNIPQAPQVSLHQLMTAVDTKLPIETLDDFLQFEEQLKNDDKKKFALTALFNCLCFTHPTVKACINHVLPQIMKKAVQSQYSGIGRKVKGHGKLDFSATSTFDCFQDPISSKFKNPNEVGKLSKQVGNWLVHFGDREGGRADRSNMNA</sequence>
<feature type="compositionally biased region" description="Polar residues" evidence="1">
    <location>
        <begin position="1"/>
        <end position="13"/>
    </location>
</feature>
<accession>A0A9R1TNV0</accession>
<reference evidence="3" key="1">
    <citation type="submission" date="2025-08" db="UniProtKB">
        <authorList>
            <consortium name="RefSeq"/>
        </authorList>
    </citation>
    <scope>IDENTIFICATION</scope>
    <source>
        <strain evidence="3">USDA-PBARC FA_bdor</strain>
        <tissue evidence="3">Whole organism</tissue>
    </source>
</reference>
<dbReference type="Proteomes" id="UP000694866">
    <property type="component" value="Unplaced"/>
</dbReference>
<proteinExistence type="predicted"/>